<dbReference type="Proteomes" id="UP000002377">
    <property type="component" value="Chromosome"/>
</dbReference>
<comment type="subunit">
    <text evidence="9">Homodimer, forms a heterotetramer with a Cas1 homodimer.</text>
</comment>
<dbReference type="EMBL" id="CP002028">
    <property type="protein sequence ID" value="ADG82859.1"/>
    <property type="molecule type" value="Genomic_DNA"/>
</dbReference>
<dbReference type="CDD" id="cd09725">
    <property type="entry name" value="Cas2_I_II_III"/>
    <property type="match status" value="1"/>
</dbReference>
<evidence type="ECO:0000313" key="10">
    <source>
        <dbReference type="EMBL" id="ADG82859.1"/>
    </source>
</evidence>
<sequence>MVETRLLDDYFRFDDTEPEEMRRYLVVVIYDVIDNKRRNRLAKYLKRFGFRVQKSAFECVLDSKNYKKLTGGIAKYITADDLLRVYKLAGNADVQVWGSVEKTEVDEVIIV</sequence>
<gene>
    <name evidence="9" type="primary">cas2</name>
    <name evidence="10" type="ordered locus">TherJR_2014</name>
</gene>
<evidence type="ECO:0000256" key="3">
    <source>
        <dbReference type="ARBA" id="ARBA00022722"/>
    </source>
</evidence>
<dbReference type="KEGG" id="tjr:TherJR_2014"/>
<dbReference type="EC" id="3.1.-.-" evidence="9"/>
<dbReference type="Pfam" id="PF09827">
    <property type="entry name" value="CRISPR_Cas2"/>
    <property type="match status" value="1"/>
</dbReference>
<comment type="similarity">
    <text evidence="2 9">Belongs to the CRISPR-associated endoribonuclease Cas2 protein family.</text>
</comment>
<keyword evidence="5 9" id="KW-0255">Endonuclease</keyword>
<keyword evidence="8 9" id="KW-0051">Antiviral defense</keyword>
<organism evidence="10 11">
    <name type="scientific">Thermincola potens (strain JR)</name>
    <dbReference type="NCBI Taxonomy" id="635013"/>
    <lineage>
        <taxon>Bacteria</taxon>
        <taxon>Bacillati</taxon>
        <taxon>Bacillota</taxon>
        <taxon>Clostridia</taxon>
        <taxon>Eubacteriales</taxon>
        <taxon>Thermincolaceae</taxon>
        <taxon>Thermincola</taxon>
    </lineage>
</organism>
<dbReference type="STRING" id="635013.TherJR_2014"/>
<evidence type="ECO:0000256" key="8">
    <source>
        <dbReference type="ARBA" id="ARBA00023118"/>
    </source>
</evidence>
<dbReference type="InterPro" id="IPR019199">
    <property type="entry name" value="Virulence_VapD/CRISPR_Cas2"/>
</dbReference>
<dbReference type="Gene3D" id="3.30.70.240">
    <property type="match status" value="1"/>
</dbReference>
<evidence type="ECO:0000256" key="2">
    <source>
        <dbReference type="ARBA" id="ARBA00009959"/>
    </source>
</evidence>
<keyword evidence="6 9" id="KW-0378">Hydrolase</keyword>
<proteinExistence type="inferred from homology"/>
<dbReference type="HAMAP" id="MF_01471">
    <property type="entry name" value="Cas2"/>
    <property type="match status" value="1"/>
</dbReference>
<dbReference type="eggNOG" id="COG1343">
    <property type="taxonomic scope" value="Bacteria"/>
</dbReference>
<dbReference type="InterPro" id="IPR021127">
    <property type="entry name" value="CRISPR_associated_Cas2"/>
</dbReference>
<reference evidence="10 11" key="1">
    <citation type="submission" date="2010-05" db="EMBL/GenBank/DDBJ databases">
        <title>Complete sequence of Thermincola sp. JR.</title>
        <authorList>
            <consortium name="US DOE Joint Genome Institute"/>
            <person name="Lucas S."/>
            <person name="Copeland A."/>
            <person name="Lapidus A."/>
            <person name="Cheng J.-F."/>
            <person name="Bruce D."/>
            <person name="Goodwin L."/>
            <person name="Pitluck S."/>
            <person name="Chertkov O."/>
            <person name="Detter J.C."/>
            <person name="Han C."/>
            <person name="Tapia R."/>
            <person name="Land M."/>
            <person name="Hauser L."/>
            <person name="Kyrpides N."/>
            <person name="Mikhailova N."/>
            <person name="Hazen T.C."/>
            <person name="Woyke T."/>
        </authorList>
    </citation>
    <scope>NUCLEOTIDE SEQUENCE [LARGE SCALE GENOMIC DNA]</scope>
    <source>
        <strain evidence="10 11">JR</strain>
    </source>
</reference>
<dbReference type="GO" id="GO:0004521">
    <property type="term" value="F:RNA endonuclease activity"/>
    <property type="evidence" value="ECO:0007669"/>
    <property type="project" value="InterPro"/>
</dbReference>
<evidence type="ECO:0000256" key="9">
    <source>
        <dbReference type="HAMAP-Rule" id="MF_01471"/>
    </source>
</evidence>
<name>D5X8I3_THEPJ</name>
<dbReference type="NCBIfam" id="TIGR01573">
    <property type="entry name" value="cas2"/>
    <property type="match status" value="1"/>
</dbReference>
<keyword evidence="4 9" id="KW-0479">Metal-binding</keyword>
<dbReference type="GO" id="GO:0016787">
    <property type="term" value="F:hydrolase activity"/>
    <property type="evidence" value="ECO:0007669"/>
    <property type="project" value="UniProtKB-KW"/>
</dbReference>
<keyword evidence="11" id="KW-1185">Reference proteome</keyword>
<dbReference type="GO" id="GO:0046872">
    <property type="term" value="F:metal ion binding"/>
    <property type="evidence" value="ECO:0007669"/>
    <property type="project" value="UniProtKB-UniRule"/>
</dbReference>
<comment type="function">
    <text evidence="9">CRISPR (clustered regularly interspaced short palindromic repeat), is an adaptive immune system that provides protection against mobile genetic elements (viruses, transposable elements and conjugative plasmids). CRISPR clusters contain sequences complementary to antecedent mobile elements and target invading nucleic acids. CRISPR clusters are transcribed and processed into CRISPR RNA (crRNA). Functions as a ssRNA-specific endoribonuclease. Involved in the integration of spacer DNA into the CRISPR cassette.</text>
</comment>
<accession>D5X8I3</accession>
<keyword evidence="3 9" id="KW-0540">Nuclease</keyword>
<dbReference type="GO" id="GO:0051607">
    <property type="term" value="P:defense response to virus"/>
    <property type="evidence" value="ECO:0007669"/>
    <property type="project" value="UniProtKB-UniRule"/>
</dbReference>
<evidence type="ECO:0000256" key="4">
    <source>
        <dbReference type="ARBA" id="ARBA00022723"/>
    </source>
</evidence>
<feature type="binding site" evidence="9">
    <location>
        <position position="31"/>
    </location>
    <ligand>
        <name>Mg(2+)</name>
        <dbReference type="ChEBI" id="CHEBI:18420"/>
        <note>catalytic</note>
    </ligand>
</feature>
<evidence type="ECO:0000256" key="6">
    <source>
        <dbReference type="ARBA" id="ARBA00022801"/>
    </source>
</evidence>
<protein>
    <recommendedName>
        <fullName evidence="9">CRISPR-associated endoribonuclease Cas2</fullName>
        <ecNumber evidence="9">3.1.-.-</ecNumber>
    </recommendedName>
</protein>
<dbReference type="HOGENOM" id="CLU_161124_3_2_9"/>
<evidence type="ECO:0000256" key="5">
    <source>
        <dbReference type="ARBA" id="ARBA00022759"/>
    </source>
</evidence>
<keyword evidence="7 9" id="KW-0460">Magnesium</keyword>
<comment type="cofactor">
    <cofactor evidence="1 9">
        <name>Mg(2+)</name>
        <dbReference type="ChEBI" id="CHEBI:18420"/>
    </cofactor>
</comment>
<dbReference type="SUPFAM" id="SSF143430">
    <property type="entry name" value="TTP0101/SSO1404-like"/>
    <property type="match status" value="1"/>
</dbReference>
<dbReference type="GO" id="GO:0043571">
    <property type="term" value="P:maintenance of CRISPR repeat elements"/>
    <property type="evidence" value="ECO:0007669"/>
    <property type="project" value="UniProtKB-UniRule"/>
</dbReference>
<evidence type="ECO:0000256" key="7">
    <source>
        <dbReference type="ARBA" id="ARBA00022842"/>
    </source>
</evidence>
<evidence type="ECO:0000313" key="11">
    <source>
        <dbReference type="Proteomes" id="UP000002377"/>
    </source>
</evidence>
<evidence type="ECO:0000256" key="1">
    <source>
        <dbReference type="ARBA" id="ARBA00001946"/>
    </source>
</evidence>
<dbReference type="AlphaFoldDB" id="D5X8I3"/>
<dbReference type="PANTHER" id="PTHR34405">
    <property type="entry name" value="CRISPR-ASSOCIATED ENDORIBONUCLEASE CAS2"/>
    <property type="match status" value="1"/>
</dbReference>
<dbReference type="PANTHER" id="PTHR34405:SF3">
    <property type="entry name" value="CRISPR-ASSOCIATED ENDORIBONUCLEASE CAS2 3"/>
    <property type="match status" value="1"/>
</dbReference>